<proteinExistence type="inferred from homology"/>
<sequence length="902" mass="102554">MATNSSENIDQLNEVIVAMVPFPDYSHLNQLFILGCFIASHNILVHFLCLADRNQDLKLRVQGDLRASNIHFHDILVPSSLAGIEDAGHGLPSIVTFIRSLIDPIQRTCIDLSTNAKRLVIIHDSIMMDHVRDVHSYPNVKSYMFHSISAFARYSLLRQSIDHIFDDDDDHEEMIEKMQYEFPLLESSVAPFAAVLLRKEHEWKLNSGEIMNSCRELEGKYLDLLANAKDKPWLAVGPLHMLLESHDSSNKSHHECLEFLDKQDVNSVILVSFGTTTTFSQEQVSELALGLEQSNHKFIWVLREGDKKMENEKFEEKDGKIELPEGFEERTKGRGMVVRNWAPQLEILGHPSTGGFLSHCGWNSCIEIISMGVPLATWPIQYDQPYNAIQVINVLKIGTSVKSWARREELVTTSTIEKAVKTLMGTTEGEEMRQRAMELSNKIKSSDSHGGLARKEMESFISYITSYFLLLPMATNTSDNIDQLNKVIVAMVPFPDNSHLTQLFVLGRFISHNIPVHFLCLADRNQDLKLRVQGDLRASNIHFHDILVPSSLAEIEDVGDGLPSIVLFIKSIINPIRRACIDLSTNAKRFDIIHDSIMMDHVRDVHSYPNVKSYMFHSISAFARYSLLRQSIDHIVDDDDHEGMIEKMPDEFPLLESTVAPFAAVLLRKEHEWKLNSGEIMNSCRELEESHDSNNKSRHECLDFLDKQDANSVIFVSFGTTTTFSQEQVNELALGLEQSNHRFIWVLREAAKKMENEKFEEKDGKIELPEGFEERTKGRGMIVRNWAPQLEILGHPSTGGFLSHCGWNSCIESISMGVPLATWPIQYDQPYNAILVTNVLKIGTSVRSWSHREDLVTASTIEKAVKTLMGKTEGEGMRQRAMEFLLAMEDLRARKWNLSYHV</sequence>
<dbReference type="GO" id="GO:0016138">
    <property type="term" value="P:glycoside biosynthetic process"/>
    <property type="evidence" value="ECO:0007669"/>
    <property type="project" value="UniProtKB-ARBA"/>
</dbReference>
<keyword evidence="3" id="KW-0808">Transferase</keyword>
<keyword evidence="2" id="KW-0328">Glycosyltransferase</keyword>
<comment type="similarity">
    <text evidence="1">Belongs to the UDP-glycosyltransferase family.</text>
</comment>
<dbReference type="PANTHER" id="PTHR48044">
    <property type="entry name" value="GLYCOSYLTRANSFERASE"/>
    <property type="match status" value="1"/>
</dbReference>
<protein>
    <submittedName>
        <fullName evidence="5">Zeatin o-glucosyltransferase</fullName>
    </submittedName>
</protein>
<dbReference type="FunFam" id="3.40.50.2000:FF:000060">
    <property type="entry name" value="Glycosyltransferase"/>
    <property type="match status" value="2"/>
</dbReference>
<dbReference type="Proteomes" id="UP000187609">
    <property type="component" value="Unassembled WGS sequence"/>
</dbReference>
<evidence type="ECO:0000256" key="2">
    <source>
        <dbReference type="ARBA" id="ARBA00022676"/>
    </source>
</evidence>
<feature type="domain" description="Glycosyltransferase N-terminal" evidence="4">
    <location>
        <begin position="14"/>
        <end position="240"/>
    </location>
</feature>
<dbReference type="PROSITE" id="PS00375">
    <property type="entry name" value="UDPGT"/>
    <property type="match status" value="1"/>
</dbReference>
<dbReference type="PANTHER" id="PTHR48044:SF11">
    <property type="entry name" value="GLYCOSYLTRANSFERASE"/>
    <property type="match status" value="1"/>
</dbReference>
<dbReference type="GO" id="GO:0050404">
    <property type="term" value="F:zeatin O-beta-D-xylosyltransferase activity"/>
    <property type="evidence" value="ECO:0007669"/>
    <property type="project" value="UniProtKB-ARBA"/>
</dbReference>
<dbReference type="InterPro" id="IPR035595">
    <property type="entry name" value="UDP_glycos_trans_CS"/>
</dbReference>
<evidence type="ECO:0000313" key="6">
    <source>
        <dbReference type="Proteomes" id="UP000187609"/>
    </source>
</evidence>
<comment type="caution">
    <text evidence="5">The sequence shown here is derived from an EMBL/GenBank/DDBJ whole genome shotgun (WGS) entry which is preliminary data.</text>
</comment>
<accession>A0A1J6I990</accession>
<organism evidence="5 6">
    <name type="scientific">Nicotiana attenuata</name>
    <name type="common">Coyote tobacco</name>
    <dbReference type="NCBI Taxonomy" id="49451"/>
    <lineage>
        <taxon>Eukaryota</taxon>
        <taxon>Viridiplantae</taxon>
        <taxon>Streptophyta</taxon>
        <taxon>Embryophyta</taxon>
        <taxon>Tracheophyta</taxon>
        <taxon>Spermatophyta</taxon>
        <taxon>Magnoliopsida</taxon>
        <taxon>eudicotyledons</taxon>
        <taxon>Gunneridae</taxon>
        <taxon>Pentapetalae</taxon>
        <taxon>asterids</taxon>
        <taxon>lamiids</taxon>
        <taxon>Solanales</taxon>
        <taxon>Solanaceae</taxon>
        <taxon>Nicotianoideae</taxon>
        <taxon>Nicotianeae</taxon>
        <taxon>Nicotiana</taxon>
    </lineage>
</organism>
<dbReference type="OMA" id="SAFCAFW"/>
<evidence type="ECO:0000256" key="1">
    <source>
        <dbReference type="ARBA" id="ARBA00009995"/>
    </source>
</evidence>
<dbReference type="InterPro" id="IPR002213">
    <property type="entry name" value="UDP_glucos_trans"/>
</dbReference>
<dbReference type="EMBL" id="MJEQ01037188">
    <property type="protein sequence ID" value="OIT01542.1"/>
    <property type="molecule type" value="Genomic_DNA"/>
</dbReference>
<evidence type="ECO:0000256" key="3">
    <source>
        <dbReference type="ARBA" id="ARBA00022679"/>
    </source>
</evidence>
<gene>
    <name evidence="5" type="primary">ZOG1_3</name>
    <name evidence="5" type="ORF">A4A49_13946</name>
</gene>
<dbReference type="Gramene" id="OIT01542">
    <property type="protein sequence ID" value="OIT01542"/>
    <property type="gene ID" value="A4A49_13946"/>
</dbReference>
<dbReference type="SUPFAM" id="SSF53756">
    <property type="entry name" value="UDP-Glycosyltransferase/glycogen phosphorylase"/>
    <property type="match status" value="2"/>
</dbReference>
<dbReference type="Pfam" id="PF26168">
    <property type="entry name" value="Glyco_transf_N"/>
    <property type="match status" value="2"/>
</dbReference>
<dbReference type="Gene3D" id="3.40.50.2000">
    <property type="entry name" value="Glycogen Phosphorylase B"/>
    <property type="match status" value="4"/>
</dbReference>
<feature type="domain" description="Glycosyltransferase N-terminal" evidence="4">
    <location>
        <begin position="486"/>
        <end position="690"/>
    </location>
</feature>
<dbReference type="FunFam" id="3.40.50.2000:FF:000238">
    <property type="entry name" value="Glycosyltransferase"/>
    <property type="match status" value="1"/>
</dbReference>
<dbReference type="GO" id="GO:0009690">
    <property type="term" value="P:cytokinin metabolic process"/>
    <property type="evidence" value="ECO:0007669"/>
    <property type="project" value="UniProtKB-ARBA"/>
</dbReference>
<keyword evidence="6" id="KW-1185">Reference proteome</keyword>
<evidence type="ECO:0000259" key="4">
    <source>
        <dbReference type="Pfam" id="PF26168"/>
    </source>
</evidence>
<dbReference type="STRING" id="49451.A0A1J6I990"/>
<dbReference type="InterPro" id="IPR058980">
    <property type="entry name" value="Glyco_transf_N"/>
</dbReference>
<dbReference type="Pfam" id="PF00201">
    <property type="entry name" value="UDPGT"/>
    <property type="match status" value="2"/>
</dbReference>
<dbReference type="SMR" id="A0A1J6I990"/>
<dbReference type="AlphaFoldDB" id="A0A1J6I990"/>
<dbReference type="CDD" id="cd03784">
    <property type="entry name" value="GT1_Gtf-like"/>
    <property type="match status" value="2"/>
</dbReference>
<evidence type="ECO:0000313" key="5">
    <source>
        <dbReference type="EMBL" id="OIT01542.1"/>
    </source>
</evidence>
<reference evidence="5" key="1">
    <citation type="submission" date="2016-11" db="EMBL/GenBank/DDBJ databases">
        <title>The genome of Nicotiana attenuata.</title>
        <authorList>
            <person name="Xu S."/>
            <person name="Brockmoeller T."/>
            <person name="Gaquerel E."/>
            <person name="Navarro A."/>
            <person name="Kuhl H."/>
            <person name="Gase K."/>
            <person name="Ling Z."/>
            <person name="Zhou W."/>
            <person name="Kreitzer C."/>
            <person name="Stanke M."/>
            <person name="Tang H."/>
            <person name="Lyons E."/>
            <person name="Pandey P."/>
            <person name="Pandey S.P."/>
            <person name="Timmermann B."/>
            <person name="Baldwin I.T."/>
        </authorList>
    </citation>
    <scope>NUCLEOTIDE SEQUENCE [LARGE SCALE GENOMIC DNA]</scope>
    <source>
        <strain evidence="5">UT</strain>
    </source>
</reference>
<name>A0A1J6I990_NICAT</name>